<dbReference type="PANTHER" id="PTHR23227">
    <property type="entry name" value="BUCENTAUR RELATED"/>
    <property type="match status" value="1"/>
</dbReference>
<dbReference type="Pfam" id="PF00078">
    <property type="entry name" value="RVT_1"/>
    <property type="match status" value="1"/>
</dbReference>
<feature type="domain" description="Reverse transcriptase" evidence="1">
    <location>
        <begin position="109"/>
        <end position="365"/>
    </location>
</feature>
<reference evidence="3" key="1">
    <citation type="submission" date="2025-08" db="UniProtKB">
        <authorList>
            <consortium name="RefSeq"/>
        </authorList>
    </citation>
    <scope>IDENTIFICATION</scope>
</reference>
<dbReference type="InterPro" id="IPR036691">
    <property type="entry name" value="Endo/exonu/phosph_ase_sf"/>
</dbReference>
<dbReference type="Gene3D" id="3.60.10.10">
    <property type="entry name" value="Endonuclease/exonuclease/phosphatase"/>
    <property type="match status" value="1"/>
</dbReference>
<dbReference type="RefSeq" id="XP_065658461.1">
    <property type="nucleotide sequence ID" value="XM_065802389.1"/>
</dbReference>
<proteinExistence type="predicted"/>
<organism evidence="2 3">
    <name type="scientific">Hydra vulgaris</name>
    <name type="common">Hydra</name>
    <name type="synonym">Hydra attenuata</name>
    <dbReference type="NCBI Taxonomy" id="6087"/>
    <lineage>
        <taxon>Eukaryota</taxon>
        <taxon>Metazoa</taxon>
        <taxon>Cnidaria</taxon>
        <taxon>Hydrozoa</taxon>
        <taxon>Hydroidolina</taxon>
        <taxon>Anthoathecata</taxon>
        <taxon>Aplanulata</taxon>
        <taxon>Hydridae</taxon>
        <taxon>Hydra</taxon>
    </lineage>
</organism>
<keyword evidence="2" id="KW-1185">Reference proteome</keyword>
<dbReference type="SUPFAM" id="SSF56672">
    <property type="entry name" value="DNA/RNA polymerases"/>
    <property type="match status" value="1"/>
</dbReference>
<name>A0ABM4C9Y2_HYDVU</name>
<dbReference type="Proteomes" id="UP001652625">
    <property type="component" value="Chromosome 08"/>
</dbReference>
<gene>
    <name evidence="3" type="primary">LOC136082974</name>
</gene>
<dbReference type="InterPro" id="IPR000477">
    <property type="entry name" value="RT_dom"/>
</dbReference>
<dbReference type="Gene3D" id="3.30.70.270">
    <property type="match status" value="1"/>
</dbReference>
<evidence type="ECO:0000313" key="2">
    <source>
        <dbReference type="Proteomes" id="UP001652625"/>
    </source>
</evidence>
<dbReference type="PROSITE" id="PS50878">
    <property type="entry name" value="RT_POL"/>
    <property type="match status" value="1"/>
</dbReference>
<dbReference type="PANTHER" id="PTHR23227:SF83">
    <property type="entry name" value="ENDONUCLEASE_EXONUCLEASE_PHOSPHATASE DOMAIN-CONTAINING PROTEIN"/>
    <property type="match status" value="1"/>
</dbReference>
<evidence type="ECO:0000313" key="3">
    <source>
        <dbReference type="RefSeq" id="XP_065658461.1"/>
    </source>
</evidence>
<dbReference type="GeneID" id="136082974"/>
<dbReference type="InterPro" id="IPR043502">
    <property type="entry name" value="DNA/RNA_pol_sf"/>
</dbReference>
<evidence type="ECO:0000259" key="1">
    <source>
        <dbReference type="PROSITE" id="PS50878"/>
    </source>
</evidence>
<protein>
    <submittedName>
        <fullName evidence="3">Uncharacterized protein LOC136082974</fullName>
    </submittedName>
</protein>
<dbReference type="InterPro" id="IPR043128">
    <property type="entry name" value="Rev_trsase/Diguanyl_cyclase"/>
</dbReference>
<accession>A0ABM4C9Y2</accession>
<sequence>MKRNGVGVILKEEFSKSVVEVKRVSGRVICVNLEIDGVGMNVISAYAPQVGCDMEEKEEFWKELDEVVLQVPIEEKMILGADFNGHVGEGNSGDEEVMGRYGVKERNTEGQMVVYFAKRIKMAVVNTYFKKKEKHRVTHKSDGRGTQVDYILCRRRNLKEVSDCKVVPGESVAKQHRMVKCRMVSEVKKKKRVRAEPKIRWWKLKDEDCCVKFRDESSETGAVVLYEEERYARVVQDMNENSVTTVRYAVGMTDRFKVEVGPNQGSALSPFLFVIVMDRLTDEVRQESPWAMMFADDIVICSESREQVEVNLERWRYALESRGMKVSRSKTEYMCVNERADGGQVQLQGVDLVKVDKFTYLGLRVQSNGGSEREVKKRVQAGWCG</sequence>
<dbReference type="SUPFAM" id="SSF56219">
    <property type="entry name" value="DNase I-like"/>
    <property type="match status" value="1"/>
</dbReference>
<dbReference type="InterPro" id="IPR027124">
    <property type="entry name" value="Swc5/CFDP1/2"/>
</dbReference>